<feature type="region of interest" description="Disordered" evidence="1">
    <location>
        <begin position="17"/>
        <end position="91"/>
    </location>
</feature>
<reference evidence="3" key="2">
    <citation type="submission" date="2021-09" db="EMBL/GenBank/DDBJ databases">
        <authorList>
            <person name="Gilroy R."/>
        </authorList>
    </citation>
    <scope>NUCLEOTIDE SEQUENCE</scope>
    <source>
        <strain evidence="3">316</strain>
    </source>
</reference>
<feature type="signal peptide" evidence="2">
    <location>
        <begin position="1"/>
        <end position="18"/>
    </location>
</feature>
<dbReference type="Proteomes" id="UP000742631">
    <property type="component" value="Unassembled WGS sequence"/>
</dbReference>
<organism evidence="3 4">
    <name type="scientific">Methylorubrum populi</name>
    <dbReference type="NCBI Taxonomy" id="223967"/>
    <lineage>
        <taxon>Bacteria</taxon>
        <taxon>Pseudomonadati</taxon>
        <taxon>Pseudomonadota</taxon>
        <taxon>Alphaproteobacteria</taxon>
        <taxon>Hyphomicrobiales</taxon>
        <taxon>Methylobacteriaceae</taxon>
        <taxon>Methylorubrum</taxon>
    </lineage>
</organism>
<sequence>MRMVILAGALAFAAPAMAQTTAPSAPQPGGPAIGGGQNNTGGDRNLTIPRGNSAAGTVETNSAVGGNSNQPERVVPQGSAGGGSGGGPAGN</sequence>
<proteinExistence type="predicted"/>
<evidence type="ECO:0000256" key="2">
    <source>
        <dbReference type="SAM" id="SignalP"/>
    </source>
</evidence>
<protein>
    <recommendedName>
        <fullName evidence="5">Lipoprotein</fullName>
    </recommendedName>
</protein>
<accession>A0A921E326</accession>
<evidence type="ECO:0000313" key="3">
    <source>
        <dbReference type="EMBL" id="HJE24435.1"/>
    </source>
</evidence>
<dbReference type="EMBL" id="DYYG01000035">
    <property type="protein sequence ID" value="HJE24435.1"/>
    <property type="molecule type" value="Genomic_DNA"/>
</dbReference>
<reference evidence="3" key="1">
    <citation type="journal article" date="2021" name="PeerJ">
        <title>Extensive microbial diversity within the chicken gut microbiome revealed by metagenomics and culture.</title>
        <authorList>
            <person name="Gilroy R."/>
            <person name="Ravi A."/>
            <person name="Getino M."/>
            <person name="Pursley I."/>
            <person name="Horton D.L."/>
            <person name="Alikhan N.F."/>
            <person name="Baker D."/>
            <person name="Gharbi K."/>
            <person name="Hall N."/>
            <person name="Watson M."/>
            <person name="Adriaenssens E.M."/>
            <person name="Foster-Nyarko E."/>
            <person name="Jarju S."/>
            <person name="Secka A."/>
            <person name="Antonio M."/>
            <person name="Oren A."/>
            <person name="Chaudhuri R.R."/>
            <person name="La Ragione R."/>
            <person name="Hildebrand F."/>
            <person name="Pallen M.J."/>
        </authorList>
    </citation>
    <scope>NUCLEOTIDE SEQUENCE</scope>
    <source>
        <strain evidence="3">316</strain>
    </source>
</reference>
<dbReference type="AlphaFoldDB" id="A0A921E326"/>
<feature type="compositionally biased region" description="Gly residues" evidence="1">
    <location>
        <begin position="79"/>
        <end position="91"/>
    </location>
</feature>
<evidence type="ECO:0000313" key="4">
    <source>
        <dbReference type="Proteomes" id="UP000742631"/>
    </source>
</evidence>
<comment type="caution">
    <text evidence="3">The sequence shown here is derived from an EMBL/GenBank/DDBJ whole genome shotgun (WGS) entry which is preliminary data.</text>
</comment>
<gene>
    <name evidence="3" type="ORF">K8W01_12325</name>
</gene>
<evidence type="ECO:0000256" key="1">
    <source>
        <dbReference type="SAM" id="MobiDB-lite"/>
    </source>
</evidence>
<evidence type="ECO:0008006" key="5">
    <source>
        <dbReference type="Google" id="ProtNLM"/>
    </source>
</evidence>
<feature type="compositionally biased region" description="Polar residues" evidence="1">
    <location>
        <begin position="54"/>
        <end position="71"/>
    </location>
</feature>
<feature type="chain" id="PRO_5037045803" description="Lipoprotein" evidence="2">
    <location>
        <begin position="19"/>
        <end position="91"/>
    </location>
</feature>
<name>A0A921E326_9HYPH</name>
<keyword evidence="2" id="KW-0732">Signal</keyword>